<dbReference type="PANTHER" id="PTHR11567:SF142">
    <property type="entry name" value="PHOSPHOGLYCERATE MUTASE-LIKE PROTEIN"/>
    <property type="match status" value="1"/>
</dbReference>
<reference evidence="2 3" key="1">
    <citation type="submission" date="2016-07" db="EMBL/GenBank/DDBJ databases">
        <title>Draft genome of the white-rot fungus Obba rivulosa 3A-2.</title>
        <authorList>
            <consortium name="DOE Joint Genome Institute"/>
            <person name="Miettinen O."/>
            <person name="Riley R."/>
            <person name="Acob R."/>
            <person name="Barry K."/>
            <person name="Cullen D."/>
            <person name="De Vries R."/>
            <person name="Hainaut M."/>
            <person name="Hatakka A."/>
            <person name="Henrissat B."/>
            <person name="Hilden K."/>
            <person name="Kuo R."/>
            <person name="Labutti K."/>
            <person name="Lipzen A."/>
            <person name="Makela M.R."/>
            <person name="Sandor L."/>
            <person name="Spatafora J.W."/>
            <person name="Grigoriev I.V."/>
            <person name="Hibbett D.S."/>
        </authorList>
    </citation>
    <scope>NUCLEOTIDE SEQUENCE [LARGE SCALE GENOMIC DNA]</scope>
    <source>
        <strain evidence="2 3">3A-2</strain>
    </source>
</reference>
<proteinExistence type="predicted"/>
<feature type="transmembrane region" description="Helical" evidence="1">
    <location>
        <begin position="387"/>
        <end position="407"/>
    </location>
</feature>
<keyword evidence="1" id="KW-1133">Transmembrane helix</keyword>
<dbReference type="OrthoDB" id="258392at2759"/>
<organism evidence="2 3">
    <name type="scientific">Obba rivulosa</name>
    <dbReference type="NCBI Taxonomy" id="1052685"/>
    <lineage>
        <taxon>Eukaryota</taxon>
        <taxon>Fungi</taxon>
        <taxon>Dikarya</taxon>
        <taxon>Basidiomycota</taxon>
        <taxon>Agaricomycotina</taxon>
        <taxon>Agaricomycetes</taxon>
        <taxon>Polyporales</taxon>
        <taxon>Gelatoporiaceae</taxon>
        <taxon>Obba</taxon>
    </lineage>
</organism>
<dbReference type="PANTHER" id="PTHR11567">
    <property type="entry name" value="ACID PHOSPHATASE-RELATED"/>
    <property type="match status" value="1"/>
</dbReference>
<dbReference type="AlphaFoldDB" id="A0A8E2AUZ4"/>
<protein>
    <submittedName>
        <fullName evidence="2">Phosphoglycerate mutase-like protein</fullName>
    </submittedName>
</protein>
<evidence type="ECO:0000313" key="2">
    <source>
        <dbReference type="EMBL" id="OCH91071.1"/>
    </source>
</evidence>
<keyword evidence="1" id="KW-0812">Transmembrane</keyword>
<dbReference type="EMBL" id="KV722392">
    <property type="protein sequence ID" value="OCH91071.1"/>
    <property type="molecule type" value="Genomic_DNA"/>
</dbReference>
<dbReference type="InterPro" id="IPR050645">
    <property type="entry name" value="Histidine_acid_phosphatase"/>
</dbReference>
<accession>A0A8E2AUZ4</accession>
<keyword evidence="1" id="KW-0472">Membrane</keyword>
<dbReference type="InterPro" id="IPR029033">
    <property type="entry name" value="His_PPase_superfam"/>
</dbReference>
<evidence type="ECO:0000256" key="1">
    <source>
        <dbReference type="SAM" id="Phobius"/>
    </source>
</evidence>
<keyword evidence="3" id="KW-1185">Reference proteome</keyword>
<evidence type="ECO:0000313" key="3">
    <source>
        <dbReference type="Proteomes" id="UP000250043"/>
    </source>
</evidence>
<sequence length="443" mass="49729">MSHRDILGVVVLARNGDRSEFYQDPKDYSYGRTTATPLGEAQSHILGSFLRQEYLSPESSSYISTMRSELVDLNQVHVRVKVGGEGSAVFDSATALLQGLFPPTPLNKIELANETTIMAPLGGYQYVPVETVEPSNDRSLESWTDCPNFQKHIKSVLSSEAFKDMAKKAQPFLNDVRDYVWGRPVTLENAYNIWDYVNSELVHNRTFAHRLPPTFIEQARGLANFHENLVFSDKEMAGIGNIASRTALSSVLGALQRIAFNGDPLQFMLIETTYQPFISLFHQTEIVKQHPELQAIPDYGSAFAIELRRAAPPDARDFLRFKFRNGTEGAFRTLHVFNHHEDIPLTEFIYRLENSVVQSNSEWASACGSDVWALPAATSVSSGNRTVDAVCGASLAFLLVLLAWFITKAVQRVFMRRNYVRLQGQEELPQVVVVEKSPATYRD</sequence>
<dbReference type="GO" id="GO:0016791">
    <property type="term" value="F:phosphatase activity"/>
    <property type="evidence" value="ECO:0007669"/>
    <property type="project" value="TreeGrafter"/>
</dbReference>
<dbReference type="Gene3D" id="3.40.50.1240">
    <property type="entry name" value="Phosphoglycerate mutase-like"/>
    <property type="match status" value="1"/>
</dbReference>
<gene>
    <name evidence="2" type="ORF">OBBRIDRAFT_874863</name>
</gene>
<name>A0A8E2AUZ4_9APHY</name>
<dbReference type="SUPFAM" id="SSF53254">
    <property type="entry name" value="Phosphoglycerate mutase-like"/>
    <property type="match status" value="1"/>
</dbReference>
<dbReference type="Proteomes" id="UP000250043">
    <property type="component" value="Unassembled WGS sequence"/>
</dbReference>